<reference evidence="1 2" key="1">
    <citation type="journal article" date="2018" name="Int. J. Syst. Evol. Microbiol.">
        <title>Uliginosibacterium sediminicola sp. nov., isolated from freshwater sediment.</title>
        <authorList>
            <person name="Hwang W.M."/>
            <person name="Kim S.M."/>
            <person name="Kang K."/>
            <person name="Ahn T.Y."/>
        </authorList>
    </citation>
    <scope>NUCLEOTIDE SEQUENCE [LARGE SCALE GENOMIC DNA]</scope>
    <source>
        <strain evidence="1 2">M1-21</strain>
    </source>
</reference>
<protein>
    <submittedName>
        <fullName evidence="1">DUF2971 domain-containing protein</fullName>
    </submittedName>
</protein>
<dbReference type="RefSeq" id="WP_345919877.1">
    <property type="nucleotide sequence ID" value="NZ_JBDIVE010000005.1"/>
</dbReference>
<name>A0ABU9YZI5_9RHOO</name>
<sequence>MIIPIMGAISEAHCTECLWKARSQVSAQYTVQCAYAYAYYITLRATNKRNEMATLHVGKSLKDTDVLWRYLSLEKFIDLVDSKTLFFSPLAWYEKTDPFEGYVPRVAMDAFAALSNNWREQQILSIRAATNLPEQTRQNLLRAMENAESSIPSMKSLYKNIALTLMVNCWYKSEHESEGMWSLYSRNGLAIKTTVGAIKTALISNTQSHTVHIGAVKYIDFSKNDLKPADCVTEDGHIIGMLKRTAYSHENEVRMYITRERKPLELHEPAPTNLEINVGSLLGAIVISPFADKTTERSIHTICRWSNINESIVSRSNLLNNCEDLLDAYKF</sequence>
<comment type="caution">
    <text evidence="1">The sequence shown here is derived from an EMBL/GenBank/DDBJ whole genome shotgun (WGS) entry which is preliminary data.</text>
</comment>
<evidence type="ECO:0000313" key="1">
    <source>
        <dbReference type="EMBL" id="MEN3069110.1"/>
    </source>
</evidence>
<keyword evidence="2" id="KW-1185">Reference proteome</keyword>
<dbReference type="Proteomes" id="UP001410394">
    <property type="component" value="Unassembled WGS sequence"/>
</dbReference>
<dbReference type="EMBL" id="JBDIVE010000005">
    <property type="protein sequence ID" value="MEN3069110.1"/>
    <property type="molecule type" value="Genomic_DNA"/>
</dbReference>
<evidence type="ECO:0000313" key="2">
    <source>
        <dbReference type="Proteomes" id="UP001410394"/>
    </source>
</evidence>
<proteinExistence type="predicted"/>
<accession>A0ABU9YZI5</accession>
<organism evidence="1 2">
    <name type="scientific">Uliginosibacterium sediminicola</name>
    <dbReference type="NCBI Taxonomy" id="2024550"/>
    <lineage>
        <taxon>Bacteria</taxon>
        <taxon>Pseudomonadati</taxon>
        <taxon>Pseudomonadota</taxon>
        <taxon>Betaproteobacteria</taxon>
        <taxon>Rhodocyclales</taxon>
        <taxon>Zoogloeaceae</taxon>
        <taxon>Uliginosibacterium</taxon>
    </lineage>
</organism>
<gene>
    <name evidence="1" type="ORF">ABDB84_11520</name>
</gene>